<protein>
    <submittedName>
        <fullName evidence="1">Uncharacterized protein</fullName>
    </submittedName>
</protein>
<dbReference type="Proteomes" id="UP000187013">
    <property type="component" value="Unassembled WGS sequence"/>
</dbReference>
<dbReference type="EMBL" id="BDGX01000037">
    <property type="protein sequence ID" value="GAV54273.1"/>
    <property type="molecule type" value="Genomic_DNA"/>
</dbReference>
<accession>A0A1Q3AFL9</accession>
<organism evidence="1 2">
    <name type="scientific">Zygosaccharomyces rouxii</name>
    <dbReference type="NCBI Taxonomy" id="4956"/>
    <lineage>
        <taxon>Eukaryota</taxon>
        <taxon>Fungi</taxon>
        <taxon>Dikarya</taxon>
        <taxon>Ascomycota</taxon>
        <taxon>Saccharomycotina</taxon>
        <taxon>Saccharomycetes</taxon>
        <taxon>Saccharomycetales</taxon>
        <taxon>Saccharomycetaceae</taxon>
        <taxon>Zygosaccharomyces</taxon>
    </lineage>
</organism>
<evidence type="ECO:0000313" key="2">
    <source>
        <dbReference type="Proteomes" id="UP000187013"/>
    </source>
</evidence>
<name>A0A1Q3AFL9_ZYGRO</name>
<gene>
    <name evidence="1" type="ORF">ZYGR_0AK07760</name>
</gene>
<dbReference type="AlphaFoldDB" id="A0A1Q3AFL9"/>
<proteinExistence type="predicted"/>
<reference evidence="1 2" key="1">
    <citation type="submission" date="2016-08" db="EMBL/GenBank/DDBJ databases">
        <title>Draft genome sequence of allopolyploid Zygosaccharomyces rouxii.</title>
        <authorList>
            <person name="Watanabe J."/>
            <person name="Uehara K."/>
            <person name="Mogi Y."/>
            <person name="Tsukioka Y."/>
        </authorList>
    </citation>
    <scope>NUCLEOTIDE SEQUENCE [LARGE SCALE GENOMIC DNA]</scope>
    <source>
        <strain evidence="1 2">NBRC 110957</strain>
    </source>
</reference>
<evidence type="ECO:0000313" key="1">
    <source>
        <dbReference type="EMBL" id="GAV54273.1"/>
    </source>
</evidence>
<comment type="caution">
    <text evidence="1">The sequence shown here is derived from an EMBL/GenBank/DDBJ whole genome shotgun (WGS) entry which is preliminary data.</text>
</comment>
<sequence length="37" mass="4503">MEKDNVEDSPELVLPNKIFRFKLTWMVHETIINYPRV</sequence>